<dbReference type="InterPro" id="IPR012925">
    <property type="entry name" value="TipAS_dom"/>
</dbReference>
<dbReference type="Pfam" id="PF13411">
    <property type="entry name" value="MerR_1"/>
    <property type="match status" value="1"/>
</dbReference>
<dbReference type="SMART" id="SM00422">
    <property type="entry name" value="HTH_MERR"/>
    <property type="match status" value="1"/>
</dbReference>
<dbReference type="PRINTS" id="PR00040">
    <property type="entry name" value="HTHMERR"/>
</dbReference>
<dbReference type="PROSITE" id="PS50937">
    <property type="entry name" value="HTH_MERR_2"/>
    <property type="match status" value="1"/>
</dbReference>
<dbReference type="InterPro" id="IPR036244">
    <property type="entry name" value="TipA-like_antibiotic-bd"/>
</dbReference>
<organism evidence="4">
    <name type="scientific">Arthrobacter saudimassiliensis</name>
    <dbReference type="NCBI Taxonomy" id="1461584"/>
    <lineage>
        <taxon>Bacteria</taxon>
        <taxon>Bacillati</taxon>
        <taxon>Actinomycetota</taxon>
        <taxon>Actinomycetes</taxon>
        <taxon>Micrococcales</taxon>
        <taxon>Micrococcaceae</taxon>
        <taxon>Arthrobacter</taxon>
    </lineage>
</organism>
<dbReference type="PANTHER" id="PTHR30204">
    <property type="entry name" value="REDOX-CYCLING DRUG-SENSING TRANSCRIPTIONAL ACTIVATOR SOXR"/>
    <property type="match status" value="1"/>
</dbReference>
<feature type="domain" description="HTH merR-type" evidence="3">
    <location>
        <begin position="1"/>
        <end position="71"/>
    </location>
</feature>
<dbReference type="PANTHER" id="PTHR30204:SF93">
    <property type="entry name" value="HTH MERR-TYPE DOMAIN-CONTAINING PROTEIN"/>
    <property type="match status" value="1"/>
</dbReference>
<gene>
    <name evidence="4" type="primary">tipA</name>
    <name evidence="4" type="ORF">BN1051_00007</name>
</gene>
<reference evidence="4" key="1">
    <citation type="submission" date="2014-07" db="EMBL/GenBank/DDBJ databases">
        <authorList>
            <person name="Urmite Genomes Urmite Genomes"/>
        </authorList>
    </citation>
    <scope>NUCLEOTIDE SEQUENCE</scope>
    <source>
        <strain evidence="4">11W110_air</strain>
    </source>
</reference>
<dbReference type="InterPro" id="IPR009061">
    <property type="entry name" value="DNA-bd_dom_put_sf"/>
</dbReference>
<dbReference type="GO" id="GO:0003700">
    <property type="term" value="F:DNA-binding transcription factor activity"/>
    <property type="evidence" value="ECO:0007669"/>
    <property type="project" value="InterPro"/>
</dbReference>
<dbReference type="SUPFAM" id="SSF46955">
    <property type="entry name" value="Putative DNA-binding domain"/>
    <property type="match status" value="1"/>
</dbReference>
<keyword evidence="1" id="KW-0238">DNA-binding</keyword>
<dbReference type="InterPro" id="IPR000551">
    <property type="entry name" value="MerR-type_HTH_dom"/>
</dbReference>
<feature type="coiled-coil region" evidence="2">
    <location>
        <begin position="69"/>
        <end position="103"/>
    </location>
</feature>
<dbReference type="CDD" id="cd01106">
    <property type="entry name" value="HTH_TipAL-Mta"/>
    <property type="match status" value="1"/>
</dbReference>
<dbReference type="AlphaFoldDB" id="A0A078MJT8"/>
<dbReference type="Gene3D" id="1.10.1660.10">
    <property type="match status" value="1"/>
</dbReference>
<accession>A0A078MJT8</accession>
<protein>
    <submittedName>
        <fullName evidence="4">HTH-type transcriptional activator TipA</fullName>
    </submittedName>
</protein>
<dbReference type="SUPFAM" id="SSF89082">
    <property type="entry name" value="Antibiotic binding domain of TipA-like multidrug resistance regulators"/>
    <property type="match status" value="1"/>
</dbReference>
<dbReference type="EMBL" id="LN483070">
    <property type="protein sequence ID" value="CEA06550.1"/>
    <property type="molecule type" value="Genomic_DNA"/>
</dbReference>
<dbReference type="InterPro" id="IPR047057">
    <property type="entry name" value="MerR_fam"/>
</dbReference>
<keyword evidence="2" id="KW-0175">Coiled coil</keyword>
<dbReference type="GO" id="GO:0003677">
    <property type="term" value="F:DNA binding"/>
    <property type="evidence" value="ECO:0007669"/>
    <property type="project" value="UniProtKB-KW"/>
</dbReference>
<evidence type="ECO:0000256" key="1">
    <source>
        <dbReference type="ARBA" id="ARBA00023125"/>
    </source>
</evidence>
<evidence type="ECO:0000313" key="4">
    <source>
        <dbReference type="EMBL" id="CEA06550.1"/>
    </source>
</evidence>
<dbReference type="PATRIC" id="fig|1461584.3.peg.6"/>
<sequence length="250" mass="28320">MDWTIQEVARRTGVTSRTLRHYHAVGLLPPARLAGNGHRRYGRGELVRLQRILLLRGLGLGLPRIRSILDGQQDDAAALAEHLELLNTERRRLQDQIRAVRATLDALSTGKDIMAEEMFQGFDHTRYRGEVVERWGEQAYKESDRWWRSLDAGQKEGFHAEHAALQDAWDDLQRRGLPPNSADSQDVAARHAQWIGAGIGGRRPGPQMLLGLAEMYAADERFAANYTREFEGGARYVRDALVYRVRAGQD</sequence>
<name>A0A078MJT8_9MICC</name>
<evidence type="ECO:0000256" key="2">
    <source>
        <dbReference type="SAM" id="Coils"/>
    </source>
</evidence>
<evidence type="ECO:0000259" key="3">
    <source>
        <dbReference type="PROSITE" id="PS50937"/>
    </source>
</evidence>
<dbReference type="Pfam" id="PF07739">
    <property type="entry name" value="TipAS"/>
    <property type="match status" value="1"/>
</dbReference>
<proteinExistence type="predicted"/>
<dbReference type="Gene3D" id="1.10.490.50">
    <property type="entry name" value="Antibiotic binding domain of TipA-like multidrug resistance regulators"/>
    <property type="match status" value="1"/>
</dbReference>